<evidence type="ECO:0000256" key="2">
    <source>
        <dbReference type="ARBA" id="ARBA00022723"/>
    </source>
</evidence>
<sequence length="442" mass="50449">MCDANPIFSKTRFLARYGEGHCSPDLTTTMVAVTAKITNMVQSIDRSKLDTCIDMLLTSSLQDDVMISDYASLDQFRKACILAFYEFHQFPGHQAWMRIGRLARIAYRVGLDRLESLRSLYYDWNTIEEEDMQEWRSIWWCIYRLDSYSNIASGTPYVVEDNLFSTSLFVAQTHMSPNGNITAGDLRLPPRSQGFWSIIPDILLDSENALMNIHNVTVAAMRQAGSMARVYFLRSKEESTAYTADLEQQISALRLALPTHWFSPRRNAFLRESQDAQHGRLVTVLHLLMAQLILSAIICTQGQSENWLVAWERVLETCQDIASVAANWDSAFCLKVDPAVAFVSFTALIMLELHRKSSALSDPNLESKIRSDQTALRLQLNHFAKVWMLPKLLTLSFESFAESIPDRLPEEDVVRILSRFEAPLHPRWLQFLSSAHIIPEIV</sequence>
<keyword evidence="8" id="KW-1185">Reference proteome</keyword>
<dbReference type="InterPro" id="IPR050815">
    <property type="entry name" value="TF_fung"/>
</dbReference>
<dbReference type="GeneID" id="70124368"/>
<keyword evidence="3" id="KW-0805">Transcription regulation</keyword>
<dbReference type="GO" id="GO:0008270">
    <property type="term" value="F:zinc ion binding"/>
    <property type="evidence" value="ECO:0007669"/>
    <property type="project" value="InterPro"/>
</dbReference>
<dbReference type="EMBL" id="JAGPXC010000002">
    <property type="protein sequence ID" value="KAH6658241.1"/>
    <property type="molecule type" value="Genomic_DNA"/>
</dbReference>
<keyword evidence="4" id="KW-0804">Transcription</keyword>
<keyword evidence="2" id="KW-0479">Metal-binding</keyword>
<organism evidence="7 8">
    <name type="scientific">Truncatella angustata</name>
    <dbReference type="NCBI Taxonomy" id="152316"/>
    <lineage>
        <taxon>Eukaryota</taxon>
        <taxon>Fungi</taxon>
        <taxon>Dikarya</taxon>
        <taxon>Ascomycota</taxon>
        <taxon>Pezizomycotina</taxon>
        <taxon>Sordariomycetes</taxon>
        <taxon>Xylariomycetidae</taxon>
        <taxon>Amphisphaeriales</taxon>
        <taxon>Sporocadaceae</taxon>
        <taxon>Truncatella</taxon>
    </lineage>
</organism>
<dbReference type="PANTHER" id="PTHR47338">
    <property type="entry name" value="ZN(II)2CYS6 TRANSCRIPTION FACTOR (EUROFUNG)-RELATED"/>
    <property type="match status" value="1"/>
</dbReference>
<reference evidence="7" key="1">
    <citation type="journal article" date="2021" name="Nat. Commun.">
        <title>Genetic determinants of endophytism in the Arabidopsis root mycobiome.</title>
        <authorList>
            <person name="Mesny F."/>
            <person name="Miyauchi S."/>
            <person name="Thiergart T."/>
            <person name="Pickel B."/>
            <person name="Atanasova L."/>
            <person name="Karlsson M."/>
            <person name="Huettel B."/>
            <person name="Barry K.W."/>
            <person name="Haridas S."/>
            <person name="Chen C."/>
            <person name="Bauer D."/>
            <person name="Andreopoulos W."/>
            <person name="Pangilinan J."/>
            <person name="LaButti K."/>
            <person name="Riley R."/>
            <person name="Lipzen A."/>
            <person name="Clum A."/>
            <person name="Drula E."/>
            <person name="Henrissat B."/>
            <person name="Kohler A."/>
            <person name="Grigoriev I.V."/>
            <person name="Martin F.M."/>
            <person name="Hacquard S."/>
        </authorList>
    </citation>
    <scope>NUCLEOTIDE SEQUENCE</scope>
    <source>
        <strain evidence="7">MPI-SDFR-AT-0073</strain>
    </source>
</reference>
<evidence type="ECO:0000313" key="8">
    <source>
        <dbReference type="Proteomes" id="UP000758603"/>
    </source>
</evidence>
<evidence type="ECO:0000256" key="3">
    <source>
        <dbReference type="ARBA" id="ARBA00023015"/>
    </source>
</evidence>
<evidence type="ECO:0000313" key="7">
    <source>
        <dbReference type="EMBL" id="KAH6658241.1"/>
    </source>
</evidence>
<protein>
    <recommendedName>
        <fullName evidence="6">Xylanolytic transcriptional activator regulatory domain-containing protein</fullName>
    </recommendedName>
</protein>
<evidence type="ECO:0000256" key="1">
    <source>
        <dbReference type="ARBA" id="ARBA00004123"/>
    </source>
</evidence>
<dbReference type="PANTHER" id="PTHR47338:SF10">
    <property type="entry name" value="TRANSCRIPTION FACTOR DOMAIN-CONTAINING PROTEIN-RELATED"/>
    <property type="match status" value="1"/>
</dbReference>
<evidence type="ECO:0000256" key="4">
    <source>
        <dbReference type="ARBA" id="ARBA00023163"/>
    </source>
</evidence>
<dbReference type="InterPro" id="IPR007219">
    <property type="entry name" value="XnlR_reg_dom"/>
</dbReference>
<accession>A0A9P8UTW1</accession>
<dbReference type="OrthoDB" id="3362851at2759"/>
<dbReference type="Pfam" id="PF04082">
    <property type="entry name" value="Fungal_trans"/>
    <property type="match status" value="1"/>
</dbReference>
<dbReference type="GO" id="GO:0003677">
    <property type="term" value="F:DNA binding"/>
    <property type="evidence" value="ECO:0007669"/>
    <property type="project" value="InterPro"/>
</dbReference>
<proteinExistence type="predicted"/>
<comment type="subcellular location">
    <subcellularLocation>
        <location evidence="1">Nucleus</location>
    </subcellularLocation>
</comment>
<gene>
    <name evidence="7" type="ORF">BKA67DRAFT_209314</name>
</gene>
<name>A0A9P8UTW1_9PEZI</name>
<dbReference type="RefSeq" id="XP_045962475.1">
    <property type="nucleotide sequence ID" value="XM_046095475.1"/>
</dbReference>
<evidence type="ECO:0000256" key="5">
    <source>
        <dbReference type="ARBA" id="ARBA00023242"/>
    </source>
</evidence>
<evidence type="ECO:0000259" key="6">
    <source>
        <dbReference type="SMART" id="SM00906"/>
    </source>
</evidence>
<dbReference type="CDD" id="cd12148">
    <property type="entry name" value="fungal_TF_MHR"/>
    <property type="match status" value="1"/>
</dbReference>
<dbReference type="AlphaFoldDB" id="A0A9P8UTW1"/>
<comment type="caution">
    <text evidence="7">The sequence shown here is derived from an EMBL/GenBank/DDBJ whole genome shotgun (WGS) entry which is preliminary data.</text>
</comment>
<keyword evidence="5" id="KW-0539">Nucleus</keyword>
<dbReference type="Proteomes" id="UP000758603">
    <property type="component" value="Unassembled WGS sequence"/>
</dbReference>
<dbReference type="SMART" id="SM00906">
    <property type="entry name" value="Fungal_trans"/>
    <property type="match status" value="1"/>
</dbReference>
<feature type="domain" description="Xylanolytic transcriptional activator regulatory" evidence="6">
    <location>
        <begin position="95"/>
        <end position="175"/>
    </location>
</feature>
<dbReference type="GO" id="GO:0000981">
    <property type="term" value="F:DNA-binding transcription factor activity, RNA polymerase II-specific"/>
    <property type="evidence" value="ECO:0007669"/>
    <property type="project" value="InterPro"/>
</dbReference>
<dbReference type="GO" id="GO:0006351">
    <property type="term" value="P:DNA-templated transcription"/>
    <property type="evidence" value="ECO:0007669"/>
    <property type="project" value="InterPro"/>
</dbReference>
<dbReference type="GO" id="GO:0005634">
    <property type="term" value="C:nucleus"/>
    <property type="evidence" value="ECO:0007669"/>
    <property type="project" value="UniProtKB-SubCell"/>
</dbReference>